<proteinExistence type="predicted"/>
<comment type="caution">
    <text evidence="6">The sequence shown here is derived from an EMBL/GenBank/DDBJ whole genome shotgun (WGS) entry which is preliminary data.</text>
</comment>
<evidence type="ECO:0000256" key="1">
    <source>
        <dbReference type="ARBA" id="ARBA00004141"/>
    </source>
</evidence>
<evidence type="ECO:0000313" key="6">
    <source>
        <dbReference type="EMBL" id="GGB20857.1"/>
    </source>
</evidence>
<keyword evidence="3 5" id="KW-1133">Transmembrane helix</keyword>
<dbReference type="EMBL" id="BMJC01000006">
    <property type="protein sequence ID" value="GGB20857.1"/>
    <property type="molecule type" value="Genomic_DNA"/>
</dbReference>
<feature type="transmembrane region" description="Helical" evidence="5">
    <location>
        <begin position="54"/>
        <end position="74"/>
    </location>
</feature>
<dbReference type="AlphaFoldDB" id="A0A8J2UI56"/>
<name>A0A8J2UI56_9BACT</name>
<comment type="subcellular location">
    <subcellularLocation>
        <location evidence="1">Membrane</location>
        <topology evidence="1">Multi-pass membrane protein</topology>
    </subcellularLocation>
</comment>
<evidence type="ECO:0000313" key="7">
    <source>
        <dbReference type="Proteomes" id="UP000607559"/>
    </source>
</evidence>
<sequence length="120" mass="13332">MLGSAIPDIFSTQVAVEGFEKMKMPTYLTPFLGIAKALGVVAILIPGYPRIKEWAYAGLMFDLAGATWCIFSAGIRGGNLAFMIMPIVIGFLSYTYYRRNSLIFKHEYHKKGQGTQDTLL</sequence>
<dbReference type="Proteomes" id="UP000607559">
    <property type="component" value="Unassembled WGS sequence"/>
</dbReference>
<evidence type="ECO:0000256" key="4">
    <source>
        <dbReference type="ARBA" id="ARBA00023136"/>
    </source>
</evidence>
<gene>
    <name evidence="6" type="ORF">GCM10011511_50780</name>
</gene>
<reference evidence="6" key="2">
    <citation type="submission" date="2020-09" db="EMBL/GenBank/DDBJ databases">
        <authorList>
            <person name="Sun Q."/>
            <person name="Zhou Y."/>
        </authorList>
    </citation>
    <scope>NUCLEOTIDE SEQUENCE</scope>
    <source>
        <strain evidence="6">CGMCC 1.15448</strain>
    </source>
</reference>
<evidence type="ECO:0000256" key="5">
    <source>
        <dbReference type="SAM" id="Phobius"/>
    </source>
</evidence>
<organism evidence="6 7">
    <name type="scientific">Puia dinghuensis</name>
    <dbReference type="NCBI Taxonomy" id="1792502"/>
    <lineage>
        <taxon>Bacteria</taxon>
        <taxon>Pseudomonadati</taxon>
        <taxon>Bacteroidota</taxon>
        <taxon>Chitinophagia</taxon>
        <taxon>Chitinophagales</taxon>
        <taxon>Chitinophagaceae</taxon>
        <taxon>Puia</taxon>
    </lineage>
</organism>
<evidence type="ECO:0000256" key="3">
    <source>
        <dbReference type="ARBA" id="ARBA00022989"/>
    </source>
</evidence>
<dbReference type="GO" id="GO:0016020">
    <property type="term" value="C:membrane"/>
    <property type="evidence" value="ECO:0007669"/>
    <property type="project" value="UniProtKB-SubCell"/>
</dbReference>
<accession>A0A8J2UI56</accession>
<feature type="transmembrane region" description="Helical" evidence="5">
    <location>
        <begin position="80"/>
        <end position="97"/>
    </location>
</feature>
<dbReference type="Pfam" id="PF13564">
    <property type="entry name" value="DoxX_2"/>
    <property type="match status" value="1"/>
</dbReference>
<feature type="transmembrane region" description="Helical" evidence="5">
    <location>
        <begin position="27"/>
        <end position="47"/>
    </location>
</feature>
<protein>
    <recommendedName>
        <fullName evidence="8">DoxX family protein</fullName>
    </recommendedName>
</protein>
<keyword evidence="7" id="KW-1185">Reference proteome</keyword>
<keyword evidence="4 5" id="KW-0472">Membrane</keyword>
<evidence type="ECO:0000256" key="2">
    <source>
        <dbReference type="ARBA" id="ARBA00022692"/>
    </source>
</evidence>
<dbReference type="InterPro" id="IPR032808">
    <property type="entry name" value="DoxX"/>
</dbReference>
<reference evidence="6" key="1">
    <citation type="journal article" date="2014" name="Int. J. Syst. Evol. Microbiol.">
        <title>Complete genome sequence of Corynebacterium casei LMG S-19264T (=DSM 44701T), isolated from a smear-ripened cheese.</title>
        <authorList>
            <consortium name="US DOE Joint Genome Institute (JGI-PGF)"/>
            <person name="Walter F."/>
            <person name="Albersmeier A."/>
            <person name="Kalinowski J."/>
            <person name="Ruckert C."/>
        </authorList>
    </citation>
    <scope>NUCLEOTIDE SEQUENCE</scope>
    <source>
        <strain evidence="6">CGMCC 1.15448</strain>
    </source>
</reference>
<evidence type="ECO:0008006" key="8">
    <source>
        <dbReference type="Google" id="ProtNLM"/>
    </source>
</evidence>
<keyword evidence="2 5" id="KW-0812">Transmembrane</keyword>